<accession>A0A972J8F0</accession>
<feature type="transmembrane region" description="Helical" evidence="1">
    <location>
        <begin position="87"/>
        <end position="113"/>
    </location>
</feature>
<evidence type="ECO:0000313" key="3">
    <source>
        <dbReference type="Proteomes" id="UP000599523"/>
    </source>
</evidence>
<evidence type="ECO:0000256" key="1">
    <source>
        <dbReference type="SAM" id="Phobius"/>
    </source>
</evidence>
<feature type="transmembrane region" description="Helical" evidence="1">
    <location>
        <begin position="45"/>
        <end position="67"/>
    </location>
</feature>
<gene>
    <name evidence="2" type="ORF">GPA21_01090</name>
</gene>
<feature type="transmembrane region" description="Helical" evidence="1">
    <location>
        <begin position="134"/>
        <end position="153"/>
    </location>
</feature>
<dbReference type="InterPro" id="IPR021836">
    <property type="entry name" value="DUF3429"/>
</dbReference>
<organism evidence="2 3">
    <name type="scientific">Azoarcus taiwanensis</name>
    <dbReference type="NCBI Taxonomy" id="666964"/>
    <lineage>
        <taxon>Bacteria</taxon>
        <taxon>Pseudomonadati</taxon>
        <taxon>Pseudomonadota</taxon>
        <taxon>Betaproteobacteria</taxon>
        <taxon>Rhodocyclales</taxon>
        <taxon>Zoogloeaceae</taxon>
        <taxon>Azoarcus</taxon>
    </lineage>
</organism>
<reference evidence="2" key="1">
    <citation type="submission" date="2019-12" db="EMBL/GenBank/DDBJ databases">
        <title>Comparative genomics gives insights into the taxonomy of the Azoarcus-Aromatoleum group and reveals separate origins of nif in the plant-associated Azoarcus and non-plant-associated Aromatoleum sub-groups.</title>
        <authorList>
            <person name="Lafos M."/>
            <person name="Maluk M."/>
            <person name="Batista M."/>
            <person name="Junghare M."/>
            <person name="Carmona M."/>
            <person name="Faoro H."/>
            <person name="Cruz L.M."/>
            <person name="Battistoni F."/>
            <person name="De Souza E."/>
            <person name="Pedrosa F."/>
            <person name="Chen W.-M."/>
            <person name="Poole P.S."/>
            <person name="Dixon R.A."/>
            <person name="James E.K."/>
        </authorList>
    </citation>
    <scope>NUCLEOTIDE SEQUENCE</scope>
    <source>
        <strain evidence="2">NSC3</strain>
    </source>
</reference>
<keyword evidence="1" id="KW-1133">Transmembrane helix</keyword>
<dbReference type="PANTHER" id="PTHR15887:SF1">
    <property type="entry name" value="TRANSMEMBRANE PROTEIN 69"/>
    <property type="match status" value="1"/>
</dbReference>
<proteinExistence type="predicted"/>
<keyword evidence="1" id="KW-0472">Membrane</keyword>
<evidence type="ECO:0000313" key="2">
    <source>
        <dbReference type="EMBL" id="NMG01570.1"/>
    </source>
</evidence>
<sequence>MLALNNSHMPFSARWLGFSGLLPFIGLAVAALVDPMRATLWNHALVAYGAIILSFVGALHWGFAMTAGGLSQGERTGRFAWSVMPALIAWAALLLVGASVLFAALLLLAGFWLHYLQDRVLAHRADLPAWYLPLRLTLTSVASVCIVVGGMAAA</sequence>
<dbReference type="Pfam" id="PF11911">
    <property type="entry name" value="DUF3429"/>
    <property type="match status" value="1"/>
</dbReference>
<comment type="caution">
    <text evidence="2">The sequence shown here is derived from an EMBL/GenBank/DDBJ whole genome shotgun (WGS) entry which is preliminary data.</text>
</comment>
<dbReference type="RefSeq" id="WP_168986361.1">
    <property type="nucleotide sequence ID" value="NZ_CAWPHM010000264.1"/>
</dbReference>
<dbReference type="AlphaFoldDB" id="A0A972J8F0"/>
<protein>
    <submittedName>
        <fullName evidence="2">DUF3429 family protein</fullName>
    </submittedName>
</protein>
<dbReference type="EMBL" id="WTVM01000003">
    <property type="protein sequence ID" value="NMG01570.1"/>
    <property type="molecule type" value="Genomic_DNA"/>
</dbReference>
<keyword evidence="1" id="KW-0812">Transmembrane</keyword>
<feature type="transmembrane region" description="Helical" evidence="1">
    <location>
        <begin position="12"/>
        <end position="33"/>
    </location>
</feature>
<name>A0A972J8F0_9RHOO</name>
<keyword evidence="3" id="KW-1185">Reference proteome</keyword>
<dbReference type="Proteomes" id="UP000599523">
    <property type="component" value="Unassembled WGS sequence"/>
</dbReference>
<dbReference type="PANTHER" id="PTHR15887">
    <property type="entry name" value="TRANSMEMBRANE PROTEIN 69"/>
    <property type="match status" value="1"/>
</dbReference>